<dbReference type="RefSeq" id="WP_047688820.1">
    <property type="nucleotide sequence ID" value="NZ_CP022100.1"/>
</dbReference>
<dbReference type="EMBL" id="SCLC01000004">
    <property type="protein sequence ID" value="MBF4434452.1"/>
    <property type="molecule type" value="Genomic_DNA"/>
</dbReference>
<evidence type="ECO:0000313" key="3">
    <source>
        <dbReference type="Proteomes" id="UP000786185"/>
    </source>
</evidence>
<dbReference type="InterPro" id="IPR021326">
    <property type="entry name" value="DUF2931"/>
</dbReference>
<dbReference type="AlphaFoldDB" id="A0A221WYL3"/>
<reference evidence="2" key="1">
    <citation type="journal article" date="2021" name="PeerJ">
        <title>Analysis of 44 Vibrio anguillarum genomes reveals high genetic diversity.</title>
        <authorList>
            <person name="Hansen M.J."/>
            <person name="Dalsgaard I."/>
        </authorList>
    </citation>
    <scope>NUCLEOTIDE SEQUENCE</scope>
    <source>
        <strain evidence="2">850617-1/1</strain>
    </source>
</reference>
<dbReference type="Pfam" id="PF11153">
    <property type="entry name" value="DUF2931"/>
    <property type="match status" value="1"/>
</dbReference>
<comment type="caution">
    <text evidence="2">The sequence shown here is derived from an EMBL/GenBank/DDBJ whole genome shotgun (WGS) entry which is preliminary data.</text>
</comment>
<evidence type="ECO:0000313" key="2">
    <source>
        <dbReference type="EMBL" id="MBF4434452.1"/>
    </source>
</evidence>
<feature type="signal peptide" evidence="1">
    <location>
        <begin position="1"/>
        <end position="22"/>
    </location>
</feature>
<name>A0A221WYL3_VIBAN</name>
<protein>
    <submittedName>
        <fullName evidence="2">DUF2931 family protein</fullName>
    </submittedName>
</protein>
<accession>A0A221WYL3</accession>
<gene>
    <name evidence="2" type="ORF">ERJ77_08020</name>
</gene>
<dbReference type="Proteomes" id="UP000786185">
    <property type="component" value="Unassembled WGS sequence"/>
</dbReference>
<evidence type="ECO:0000256" key="1">
    <source>
        <dbReference type="SAM" id="SignalP"/>
    </source>
</evidence>
<feature type="chain" id="PRO_5044378995" evidence="1">
    <location>
        <begin position="23"/>
        <end position="247"/>
    </location>
</feature>
<keyword evidence="1" id="KW-0732">Signal</keyword>
<proteinExistence type="predicted"/>
<sequence length="247" mass="27726">MYLKSVSVLLITALLNACSSYAGPIPEKAWSVSVSMPSFYPVKVTQAYGVNEAQNWTSPLHTFSQFMRISDLKNVQGWLPEYDGFGLPVHSFAMNTQGEQVVKIKLPPDSLYLYWVSLINTQFYVTKYTVSEDVKSLMAQKSLYQNRDGSLGNVCYRTEFVFGLLPNGQAKVWLRGCGTTIYLAELAPDKVMDRDSNGFGVETYKQSGSSLERIHQRAKDAGVSIDPIPWDKVDKVYSAQEIKPLQH</sequence>
<organism evidence="2 3">
    <name type="scientific">Vibrio anguillarum</name>
    <name type="common">Listonella anguillarum</name>
    <dbReference type="NCBI Taxonomy" id="55601"/>
    <lineage>
        <taxon>Bacteria</taxon>
        <taxon>Pseudomonadati</taxon>
        <taxon>Pseudomonadota</taxon>
        <taxon>Gammaproteobacteria</taxon>
        <taxon>Vibrionales</taxon>
        <taxon>Vibrionaceae</taxon>
        <taxon>Vibrio</taxon>
    </lineage>
</organism>